<keyword evidence="1" id="KW-0812">Transmembrane</keyword>
<accession>C0B6Z0</accession>
<dbReference type="HOGENOM" id="CLU_2768736_0_0_9"/>
<sequence length="69" mass="8253">MMELHGDFYKKLRNLSGTIYFVHMYFVALCALVLYKEDYHNFVSFFICVGSATLIAILFNYIRERKRCK</sequence>
<evidence type="ECO:0000313" key="2">
    <source>
        <dbReference type="EMBL" id="EEG90683.1"/>
    </source>
</evidence>
<reference evidence="2 3" key="1">
    <citation type="submission" date="2009-02" db="EMBL/GenBank/DDBJ databases">
        <authorList>
            <person name="Fulton L."/>
            <person name="Clifton S."/>
            <person name="Fulton B."/>
            <person name="Xu J."/>
            <person name="Minx P."/>
            <person name="Pepin K.H."/>
            <person name="Johnson M."/>
            <person name="Bhonagiri V."/>
            <person name="Nash W.E."/>
            <person name="Mardis E.R."/>
            <person name="Wilson R.K."/>
        </authorList>
    </citation>
    <scope>NUCLEOTIDE SEQUENCE [LARGE SCALE GENOMIC DNA]</scope>
    <source>
        <strain evidence="2 3">ATCC 27758</strain>
    </source>
</reference>
<dbReference type="AlphaFoldDB" id="C0B6Z0"/>
<organism evidence="2 3">
    <name type="scientific">Coprococcus comes ATCC 27758</name>
    <dbReference type="NCBI Taxonomy" id="470146"/>
    <lineage>
        <taxon>Bacteria</taxon>
        <taxon>Bacillati</taxon>
        <taxon>Bacillota</taxon>
        <taxon>Clostridia</taxon>
        <taxon>Lachnospirales</taxon>
        <taxon>Lachnospiraceae</taxon>
        <taxon>Coprococcus</taxon>
    </lineage>
</organism>
<name>C0B6Z0_9FIRM</name>
<protein>
    <submittedName>
        <fullName evidence="2">Uncharacterized protein</fullName>
    </submittedName>
</protein>
<feature type="transmembrane region" description="Helical" evidence="1">
    <location>
        <begin position="12"/>
        <end position="35"/>
    </location>
</feature>
<dbReference type="Proteomes" id="UP000003793">
    <property type="component" value="Unassembled WGS sequence"/>
</dbReference>
<gene>
    <name evidence="2" type="ORF">COPCOM_00911</name>
</gene>
<keyword evidence="1" id="KW-0472">Membrane</keyword>
<keyword evidence="1" id="KW-1133">Transmembrane helix</keyword>
<proteinExistence type="predicted"/>
<evidence type="ECO:0000256" key="1">
    <source>
        <dbReference type="SAM" id="Phobius"/>
    </source>
</evidence>
<feature type="transmembrane region" description="Helical" evidence="1">
    <location>
        <begin position="41"/>
        <end position="62"/>
    </location>
</feature>
<evidence type="ECO:0000313" key="3">
    <source>
        <dbReference type="Proteomes" id="UP000003793"/>
    </source>
</evidence>
<dbReference type="EMBL" id="ABVR01000037">
    <property type="protein sequence ID" value="EEG90683.1"/>
    <property type="molecule type" value="Genomic_DNA"/>
</dbReference>
<comment type="caution">
    <text evidence="2">The sequence shown here is derived from an EMBL/GenBank/DDBJ whole genome shotgun (WGS) entry which is preliminary data.</text>
</comment>
<reference evidence="2 3" key="2">
    <citation type="submission" date="2009-03" db="EMBL/GenBank/DDBJ databases">
        <title>Draft genome sequence of Coprococcus comes (ATCC 27758).</title>
        <authorList>
            <person name="Sudarsanam P."/>
            <person name="Ley R."/>
            <person name="Guruge J."/>
            <person name="Turnbaugh P.J."/>
            <person name="Mahowald M."/>
            <person name="Liep D."/>
            <person name="Gordon J."/>
        </authorList>
    </citation>
    <scope>NUCLEOTIDE SEQUENCE [LARGE SCALE GENOMIC DNA]</scope>
    <source>
        <strain evidence="2 3">ATCC 27758</strain>
    </source>
</reference>